<evidence type="ECO:0000313" key="2">
    <source>
        <dbReference type="Proteomes" id="UP001189429"/>
    </source>
</evidence>
<name>A0ABN9QKH3_9DINO</name>
<accession>A0ABN9QKH3</accession>
<organism evidence="1 2">
    <name type="scientific">Prorocentrum cordatum</name>
    <dbReference type="NCBI Taxonomy" id="2364126"/>
    <lineage>
        <taxon>Eukaryota</taxon>
        <taxon>Sar</taxon>
        <taxon>Alveolata</taxon>
        <taxon>Dinophyceae</taxon>
        <taxon>Prorocentrales</taxon>
        <taxon>Prorocentraceae</taxon>
        <taxon>Prorocentrum</taxon>
    </lineage>
</organism>
<feature type="non-terminal residue" evidence="1">
    <location>
        <position position="337"/>
    </location>
</feature>
<dbReference type="Proteomes" id="UP001189429">
    <property type="component" value="Unassembled WGS sequence"/>
</dbReference>
<protein>
    <recommendedName>
        <fullName evidence="3">C2H2-type domain-containing protein</fullName>
    </recommendedName>
</protein>
<gene>
    <name evidence="1" type="ORF">PCOR1329_LOCUS12116</name>
</gene>
<comment type="caution">
    <text evidence="1">The sequence shown here is derived from an EMBL/GenBank/DDBJ whole genome shotgun (WGS) entry which is preliminary data.</text>
</comment>
<sequence>MLPGPRLLAPQAGVLLQGRHRIRVDSIDESIEVLRSQRMLGTVISDDGTIGAELAKRVRKASASSLPLAREVYSRRALAVRHKLTITDAISHSQLFYNACTWPELVGEPLANFTRQYHLAHAQALWKSWRARVHGHITNLMVVQEAQRLQDCDALRLARVRLLPRVLQHAPRQLRALLNAGWELNYGWAQQLRHDLSTVREYADPDEVAAAMVLDNMAEWARNSPEAYKREHSVTNTDRTPAFQDQSTRATPRFCCYECGFADTSRLAVAKHRAQEHPSQDDPRRWAQGTACQICRKDYHMINRLCRHLSRAAACARAWKDVVGGQASDALFHENAK</sequence>
<evidence type="ECO:0008006" key="3">
    <source>
        <dbReference type="Google" id="ProtNLM"/>
    </source>
</evidence>
<dbReference type="EMBL" id="CAUYUJ010003521">
    <property type="protein sequence ID" value="CAK0805654.1"/>
    <property type="molecule type" value="Genomic_DNA"/>
</dbReference>
<proteinExistence type="predicted"/>
<evidence type="ECO:0000313" key="1">
    <source>
        <dbReference type="EMBL" id="CAK0805654.1"/>
    </source>
</evidence>
<keyword evidence="2" id="KW-1185">Reference proteome</keyword>
<reference evidence="1" key="1">
    <citation type="submission" date="2023-10" db="EMBL/GenBank/DDBJ databases">
        <authorList>
            <person name="Chen Y."/>
            <person name="Shah S."/>
            <person name="Dougan E. K."/>
            <person name="Thang M."/>
            <person name="Chan C."/>
        </authorList>
    </citation>
    <scope>NUCLEOTIDE SEQUENCE [LARGE SCALE GENOMIC DNA]</scope>
</reference>